<sequence length="90" mass="10543">MATTVEQIKQEIRNLSPAEVDHLLRDLQVEYTMPALEDQDEARIEATWNAEIDQRLREIEHGTVKLIPGEQLEREIDALFVQHGHRRRDS</sequence>
<dbReference type="Proteomes" id="UP000306196">
    <property type="component" value="Unassembled WGS sequence"/>
</dbReference>
<dbReference type="InterPro" id="IPR013406">
    <property type="entry name" value="CHP02574_addiction_mod"/>
</dbReference>
<proteinExistence type="predicted"/>
<dbReference type="EMBL" id="VAUV01000020">
    <property type="protein sequence ID" value="TLD68711.1"/>
    <property type="molecule type" value="Genomic_DNA"/>
</dbReference>
<protein>
    <recommendedName>
        <fullName evidence="3">Addiction module protein</fullName>
    </recommendedName>
</protein>
<dbReference type="Pfam" id="PF09720">
    <property type="entry name" value="Unstab_antitox"/>
    <property type="match status" value="1"/>
</dbReference>
<gene>
    <name evidence="1" type="ORF">FEM03_21250</name>
</gene>
<organism evidence="1 2">
    <name type="scientific">Phragmitibacter flavus</name>
    <dbReference type="NCBI Taxonomy" id="2576071"/>
    <lineage>
        <taxon>Bacteria</taxon>
        <taxon>Pseudomonadati</taxon>
        <taxon>Verrucomicrobiota</taxon>
        <taxon>Verrucomicrobiia</taxon>
        <taxon>Verrucomicrobiales</taxon>
        <taxon>Verrucomicrobiaceae</taxon>
        <taxon>Phragmitibacter</taxon>
    </lineage>
</organism>
<evidence type="ECO:0000313" key="2">
    <source>
        <dbReference type="Proteomes" id="UP000306196"/>
    </source>
</evidence>
<evidence type="ECO:0008006" key="3">
    <source>
        <dbReference type="Google" id="ProtNLM"/>
    </source>
</evidence>
<evidence type="ECO:0000313" key="1">
    <source>
        <dbReference type="EMBL" id="TLD68711.1"/>
    </source>
</evidence>
<reference evidence="1 2" key="1">
    <citation type="submission" date="2019-05" db="EMBL/GenBank/DDBJ databases">
        <title>Verrucobacter flavum gen. nov., sp. nov. a new member of the family Verrucomicrobiaceae.</title>
        <authorList>
            <person name="Szuroczki S."/>
            <person name="Abbaszade G."/>
            <person name="Szabo A."/>
            <person name="Felfoldi T."/>
            <person name="Schumann P."/>
            <person name="Boka K."/>
            <person name="Keki Z."/>
            <person name="Toumi M."/>
            <person name="Toth E."/>
        </authorList>
    </citation>
    <scope>NUCLEOTIDE SEQUENCE [LARGE SCALE GENOMIC DNA]</scope>
    <source>
        <strain evidence="1 2">MG-N-17</strain>
    </source>
</reference>
<keyword evidence="2" id="KW-1185">Reference proteome</keyword>
<dbReference type="OrthoDB" id="490683at2"/>
<dbReference type="RefSeq" id="WP_138088323.1">
    <property type="nucleotide sequence ID" value="NZ_VAUV01000020.1"/>
</dbReference>
<name>A0A5R8K8T6_9BACT</name>
<dbReference type="AlphaFoldDB" id="A0A5R8K8T6"/>
<accession>A0A5R8K8T6</accession>
<comment type="caution">
    <text evidence="1">The sequence shown here is derived from an EMBL/GenBank/DDBJ whole genome shotgun (WGS) entry which is preliminary data.</text>
</comment>